<evidence type="ECO:0000313" key="2">
    <source>
        <dbReference type="EMBL" id="QGS07024.1"/>
    </source>
</evidence>
<evidence type="ECO:0000313" key="4">
    <source>
        <dbReference type="Proteomes" id="UP000427636"/>
    </source>
</evidence>
<keyword evidence="4" id="KW-1185">Reference proteome</keyword>
<evidence type="ECO:0000313" key="1">
    <source>
        <dbReference type="EMBL" id="PMC53201.1"/>
    </source>
</evidence>
<dbReference type="Proteomes" id="UP000235670">
    <property type="component" value="Unassembled WGS sequence"/>
</dbReference>
<gene>
    <name evidence="1" type="ORF">CJ218_01280</name>
    <name evidence="2" type="ORF">FOC50_01340</name>
</gene>
<accession>A0A2N6SGZ1</accession>
<dbReference type="Proteomes" id="UP000427636">
    <property type="component" value="Chromosome"/>
</dbReference>
<dbReference type="AlphaFoldDB" id="A0A2N6SGZ1"/>
<dbReference type="GeneID" id="84801900"/>
<name>A0A2N6SGZ1_9BACL</name>
<evidence type="ECO:0000313" key="3">
    <source>
        <dbReference type="Proteomes" id="UP000235670"/>
    </source>
</evidence>
<dbReference type="EMBL" id="CP046313">
    <property type="protein sequence ID" value="QGS07024.1"/>
    <property type="molecule type" value="Genomic_DNA"/>
</dbReference>
<dbReference type="OrthoDB" id="2990686at2"/>
<reference evidence="2 4" key="2">
    <citation type="submission" date="2019-11" db="EMBL/GenBank/DDBJ databases">
        <title>FDA dAtabase for Regulatory Grade micrObial Sequences (FDA-ARGOS): Supporting development and validation of Infectious Disease Dx tests.</title>
        <authorList>
            <person name="Turner S."/>
            <person name="Byrd R."/>
            <person name="Tallon L."/>
            <person name="Sadzewicz L."/>
            <person name="Vavikolanu K."/>
            <person name="Mehta A."/>
            <person name="Aluvathingal J."/>
            <person name="Nadendla S."/>
            <person name="Myers T."/>
            <person name="Yan Y."/>
            <person name="Sichtig H."/>
        </authorList>
    </citation>
    <scope>NUCLEOTIDE SEQUENCE [LARGE SCALE GENOMIC DNA]</scope>
    <source>
        <strain evidence="2 4">FDAARGOS_742</strain>
    </source>
</reference>
<dbReference type="RefSeq" id="WP_006364449.1">
    <property type="nucleotide sequence ID" value="NZ_CAKARP010000029.1"/>
</dbReference>
<dbReference type="STRING" id="84135.GCA_001052115_00055"/>
<organism evidence="1 3">
    <name type="scientific">Gemella sanguinis</name>
    <dbReference type="NCBI Taxonomy" id="84135"/>
    <lineage>
        <taxon>Bacteria</taxon>
        <taxon>Bacillati</taxon>
        <taxon>Bacillota</taxon>
        <taxon>Bacilli</taxon>
        <taxon>Bacillales</taxon>
        <taxon>Gemellaceae</taxon>
        <taxon>Gemella</taxon>
    </lineage>
</organism>
<proteinExistence type="predicted"/>
<protein>
    <submittedName>
        <fullName evidence="1">Uncharacterized protein</fullName>
    </submittedName>
</protein>
<reference evidence="1 3" key="1">
    <citation type="submission" date="2017-09" db="EMBL/GenBank/DDBJ databases">
        <title>Bacterial strain isolated from the female urinary microbiota.</title>
        <authorList>
            <person name="Thomas-White K."/>
            <person name="Kumar N."/>
            <person name="Forster S."/>
            <person name="Putonti C."/>
            <person name="Lawley T."/>
            <person name="Wolfe A.J."/>
        </authorList>
    </citation>
    <scope>NUCLEOTIDE SEQUENCE [LARGE SCALE GENOMIC DNA]</scope>
    <source>
        <strain evidence="1 3">UMB0186</strain>
    </source>
</reference>
<dbReference type="EMBL" id="PNGT01000001">
    <property type="protein sequence ID" value="PMC53201.1"/>
    <property type="molecule type" value="Genomic_DNA"/>
</dbReference>
<sequence length="68" mass="7668">MNWFEIVLIDGNRGLINLNNVIDVWKDLNADYATILQVNGDELEIPASEYDRLKNVLNLKGYVLGGGF</sequence>